<keyword evidence="1" id="KW-0255">Endonuclease</keyword>
<keyword evidence="1" id="KW-0378">Hydrolase</keyword>
<name>A0A3A6Q7G6_9BACL</name>
<dbReference type="AlphaFoldDB" id="A0A3A6Q7G6"/>
<accession>A0A3A6Q7G6</accession>
<keyword evidence="2" id="KW-1185">Reference proteome</keyword>
<gene>
    <name evidence="1" type="ORF">D3P09_02375</name>
</gene>
<comment type="caution">
    <text evidence="1">The sequence shown here is derived from an EMBL/GenBank/DDBJ whole genome shotgun (WGS) entry which is preliminary data.</text>
</comment>
<proteinExistence type="predicted"/>
<evidence type="ECO:0000313" key="2">
    <source>
        <dbReference type="Proteomes" id="UP000267798"/>
    </source>
</evidence>
<dbReference type="EMBL" id="QXQB01000001">
    <property type="protein sequence ID" value="RJX41794.1"/>
    <property type="molecule type" value="Genomic_DNA"/>
</dbReference>
<keyword evidence="1" id="KW-0540">Nuclease</keyword>
<dbReference type="OrthoDB" id="3650427at2"/>
<protein>
    <submittedName>
        <fullName evidence="1">HNH endonuclease</fullName>
    </submittedName>
</protein>
<dbReference type="GO" id="GO:0004519">
    <property type="term" value="F:endonuclease activity"/>
    <property type="evidence" value="ECO:0007669"/>
    <property type="project" value="UniProtKB-KW"/>
</dbReference>
<sequence>MYPDELIPTWGVTPGKNEVNRNKWDRIDSGDVTLFSANGHIFSSGVVTVKLHNRELAEQLWGFNNAGETWEYIYFLDEIQQHQIPYLQFNQIAGYADNFIIQGFSVLTSERSERILEAFDLKSEVYLPDVSEEEYQNEVIRITAADDLDIAHSGTRRKEQPFLRRQLFKNRKHGHCGICGKMYPVNLLIAAHIKNRSKCTQEEKLDYKHIVMPMCKFGCDDLYEKGYIFIQNGAVRRNMRKMATPDLTNKLVELEGLICGHWNEGTQPYFEWHADIHNKVTI</sequence>
<organism evidence="1 2">
    <name type="scientific">Paenibacillus pinisoli</name>
    <dbReference type="NCBI Taxonomy" id="1276110"/>
    <lineage>
        <taxon>Bacteria</taxon>
        <taxon>Bacillati</taxon>
        <taxon>Bacillota</taxon>
        <taxon>Bacilli</taxon>
        <taxon>Bacillales</taxon>
        <taxon>Paenibacillaceae</taxon>
        <taxon>Paenibacillus</taxon>
    </lineage>
</organism>
<reference evidence="1 2" key="1">
    <citation type="submission" date="2018-09" db="EMBL/GenBank/DDBJ databases">
        <title>Paenibacillus aracenensis nov. sp. isolated from a cave in southern Spain.</title>
        <authorList>
            <person name="Jurado V."/>
            <person name="Gutierrez-Patricio S."/>
            <person name="Gonzalez-Pimentel J.L."/>
            <person name="Miller A.Z."/>
            <person name="Laiz L."/>
            <person name="Saiz-Jimenez C."/>
        </authorList>
    </citation>
    <scope>NUCLEOTIDE SEQUENCE [LARGE SCALE GENOMIC DNA]</scope>
    <source>
        <strain evidence="1 2">JCM 19203</strain>
    </source>
</reference>
<dbReference type="Proteomes" id="UP000267798">
    <property type="component" value="Unassembled WGS sequence"/>
</dbReference>
<evidence type="ECO:0000313" key="1">
    <source>
        <dbReference type="EMBL" id="RJX41794.1"/>
    </source>
</evidence>